<dbReference type="AlphaFoldDB" id="A0A1H4I4U8"/>
<protein>
    <submittedName>
        <fullName evidence="1">Uncharacterized protein</fullName>
    </submittedName>
</protein>
<dbReference type="Proteomes" id="UP000183561">
    <property type="component" value="Unassembled WGS sequence"/>
</dbReference>
<accession>A0A1H4I4U8</accession>
<reference evidence="2" key="1">
    <citation type="submission" date="2016-10" db="EMBL/GenBank/DDBJ databases">
        <authorList>
            <person name="Varghese N."/>
            <person name="Submissions S."/>
        </authorList>
    </citation>
    <scope>NUCLEOTIDE SEQUENCE [LARGE SCALE GENOMIC DNA]</scope>
    <source>
        <strain evidence="2">DSM 44498</strain>
    </source>
</reference>
<proteinExistence type="predicted"/>
<dbReference type="RefSeq" id="WP_143051275.1">
    <property type="nucleotide sequence ID" value="NZ_FNSV01000001.1"/>
</dbReference>
<sequence>MSQRKAHHVQVKIDGETVDVAKEGFERKSFEEFLNTDSGFQSFKDDPKAVLAEHHLTISDGLANKLKYALQPFSTREEIDLSKRDTREGLWVIAIGESSYSLASTRETAVAIPE</sequence>
<evidence type="ECO:0000313" key="2">
    <source>
        <dbReference type="Proteomes" id="UP000183561"/>
    </source>
</evidence>
<name>A0A1H4I4U8_9NOCA</name>
<keyword evidence="2" id="KW-1185">Reference proteome</keyword>
<evidence type="ECO:0000313" key="1">
    <source>
        <dbReference type="EMBL" id="SEB29119.1"/>
    </source>
</evidence>
<organism evidence="1 2">
    <name type="scientific">Rhodococcus koreensis</name>
    <dbReference type="NCBI Taxonomy" id="99653"/>
    <lineage>
        <taxon>Bacteria</taxon>
        <taxon>Bacillati</taxon>
        <taxon>Actinomycetota</taxon>
        <taxon>Actinomycetes</taxon>
        <taxon>Mycobacteriales</taxon>
        <taxon>Nocardiaceae</taxon>
        <taxon>Rhodococcus</taxon>
    </lineage>
</organism>
<dbReference type="EMBL" id="FNSV01000001">
    <property type="protein sequence ID" value="SEB29119.1"/>
    <property type="molecule type" value="Genomic_DNA"/>
</dbReference>
<gene>
    <name evidence="1" type="ORF">SAMN04490239_0021</name>
</gene>